<dbReference type="PROSITE" id="PS51109">
    <property type="entry name" value="G5"/>
    <property type="match status" value="1"/>
</dbReference>
<feature type="transmembrane region" description="Helical" evidence="2">
    <location>
        <begin position="21"/>
        <end position="38"/>
    </location>
</feature>
<evidence type="ECO:0000313" key="4">
    <source>
        <dbReference type="EMBL" id="NLZ24815.1"/>
    </source>
</evidence>
<dbReference type="InterPro" id="IPR011098">
    <property type="entry name" value="G5_dom"/>
</dbReference>
<evidence type="ECO:0000259" key="3">
    <source>
        <dbReference type="PROSITE" id="PS51109"/>
    </source>
</evidence>
<organism evidence="4 5">
    <name type="scientific">Candidatus Dojkabacteria bacterium</name>
    <dbReference type="NCBI Taxonomy" id="2099670"/>
    <lineage>
        <taxon>Bacteria</taxon>
        <taxon>Candidatus Dojkabacteria</taxon>
    </lineage>
</organism>
<keyword evidence="2" id="KW-0812">Transmembrane</keyword>
<accession>A0A847VEH1</accession>
<proteinExistence type="predicted"/>
<dbReference type="Proteomes" id="UP000564033">
    <property type="component" value="Unassembled WGS sequence"/>
</dbReference>
<comment type="caution">
    <text evidence="4">The sequence shown here is derived from an EMBL/GenBank/DDBJ whole genome shotgun (WGS) entry which is preliminary data.</text>
</comment>
<reference evidence="4 5" key="1">
    <citation type="journal article" date="2020" name="Biotechnol. Biofuels">
        <title>New insights from the biogas microbiome by comprehensive genome-resolved metagenomics of nearly 1600 species originating from multiple anaerobic digesters.</title>
        <authorList>
            <person name="Campanaro S."/>
            <person name="Treu L."/>
            <person name="Rodriguez-R L.M."/>
            <person name="Kovalovszki A."/>
            <person name="Ziels R.M."/>
            <person name="Maus I."/>
            <person name="Zhu X."/>
            <person name="Kougias P.G."/>
            <person name="Basile A."/>
            <person name="Luo G."/>
            <person name="Schluter A."/>
            <person name="Konstantinidis K.T."/>
            <person name="Angelidaki I."/>
        </authorList>
    </citation>
    <scope>NUCLEOTIDE SEQUENCE [LARGE SCALE GENOMIC DNA]</scope>
    <source>
        <strain evidence="4">AS19jrsBPTG_9</strain>
    </source>
</reference>
<dbReference type="EMBL" id="JAAZIL010000093">
    <property type="protein sequence ID" value="NLZ24815.1"/>
    <property type="molecule type" value="Genomic_DNA"/>
</dbReference>
<evidence type="ECO:0000313" key="5">
    <source>
        <dbReference type="Proteomes" id="UP000564033"/>
    </source>
</evidence>
<sequence length="315" mass="36336">MTKVEEDPKDTKKNLPLTVKTLFLSLSLFTVLTATLIYKSSTIALAQKENSSYNNLDVLGAKSNSVDKLVWDIKVITIKRQREVRRVLTTKTDIFDIVKESGIYLDSNDTVLLNTNTIINGSIITIVHTETQIVYEHEEIPFKTEYVENKDSLKGVKTVVQEGVLGEKEVMYVYRYEDGKLVKKKKIEERIISEAIKEIVELGTSSYLLVDITKRGYNCPYWYSVVDSSPYTEEEKRWLKFLMHCESGCNAEHDKGKYKGLFQWNPSIWNRSFSENIFDGEAQIRNTVEKYRAGEATRQSQWPGCHSRYRSINPL</sequence>
<keyword evidence="2" id="KW-1133">Transmembrane helix</keyword>
<dbReference type="AlphaFoldDB" id="A0A847VEH1"/>
<protein>
    <recommendedName>
        <fullName evidence="3">G5 domain-containing protein</fullName>
    </recommendedName>
</protein>
<keyword evidence="2" id="KW-0472">Membrane</keyword>
<evidence type="ECO:0000256" key="1">
    <source>
        <dbReference type="ARBA" id="ARBA00022729"/>
    </source>
</evidence>
<keyword evidence="1" id="KW-0732">Signal</keyword>
<evidence type="ECO:0000256" key="2">
    <source>
        <dbReference type="SAM" id="Phobius"/>
    </source>
</evidence>
<gene>
    <name evidence="4" type="ORF">GX888_03685</name>
</gene>
<dbReference type="Gene3D" id="2.20.230.10">
    <property type="entry name" value="Resuscitation-promoting factor rpfb"/>
    <property type="match status" value="1"/>
</dbReference>
<dbReference type="Pfam" id="PF07501">
    <property type="entry name" value="G5"/>
    <property type="match status" value="1"/>
</dbReference>
<feature type="domain" description="G5" evidence="3">
    <location>
        <begin position="126"/>
        <end position="206"/>
    </location>
</feature>
<dbReference type="SMART" id="SM01208">
    <property type="entry name" value="G5"/>
    <property type="match status" value="1"/>
</dbReference>
<name>A0A847VEH1_9BACT</name>